<evidence type="ECO:0000313" key="5">
    <source>
        <dbReference type="EMBL" id="KAB8169650.1"/>
    </source>
</evidence>
<dbReference type="InterPro" id="IPR006047">
    <property type="entry name" value="GH13_cat_dom"/>
</dbReference>
<evidence type="ECO:0000256" key="2">
    <source>
        <dbReference type="ARBA" id="ARBA00022946"/>
    </source>
</evidence>
<evidence type="ECO:0000313" key="6">
    <source>
        <dbReference type="Proteomes" id="UP000314251"/>
    </source>
</evidence>
<dbReference type="InterPro" id="IPR013783">
    <property type="entry name" value="Ig-like_fold"/>
</dbReference>
<dbReference type="GO" id="GO:0005975">
    <property type="term" value="P:carbohydrate metabolic process"/>
    <property type="evidence" value="ECO:0007669"/>
    <property type="project" value="InterPro"/>
</dbReference>
<feature type="region of interest" description="Disordered" evidence="3">
    <location>
        <begin position="1"/>
        <end position="107"/>
    </location>
</feature>
<feature type="domain" description="Glycosyl hydrolase family 13 catalytic" evidence="4">
    <location>
        <begin position="234"/>
        <end position="643"/>
    </location>
</feature>
<dbReference type="Gene3D" id="3.20.20.80">
    <property type="entry name" value="Glycosidases"/>
    <property type="match status" value="1"/>
</dbReference>
<dbReference type="InterPro" id="IPR014756">
    <property type="entry name" value="Ig_E-set"/>
</dbReference>
<dbReference type="SUPFAM" id="SSF51011">
    <property type="entry name" value="Glycosyl hydrolase domain"/>
    <property type="match status" value="1"/>
</dbReference>
<evidence type="ECO:0000256" key="1">
    <source>
        <dbReference type="ARBA" id="ARBA00008061"/>
    </source>
</evidence>
<feature type="compositionally biased region" description="Basic residues" evidence="3">
    <location>
        <begin position="52"/>
        <end position="63"/>
    </location>
</feature>
<dbReference type="Pfam" id="PF00128">
    <property type="entry name" value="Alpha-amylase"/>
    <property type="match status" value="1"/>
</dbReference>
<accession>A0A5N6AP33</accession>
<reference evidence="5" key="1">
    <citation type="submission" date="2019-10" db="EMBL/GenBank/DDBJ databases">
        <title>Nonomuraea sp. nov., isolated from Phyllanthus amarus.</title>
        <authorList>
            <person name="Klykleung N."/>
            <person name="Tanasupawat S."/>
        </authorList>
    </citation>
    <scope>NUCLEOTIDE SEQUENCE [LARGE SCALE GENOMIC DNA]</scope>
    <source>
        <strain evidence="5">3MP-10</strain>
    </source>
</reference>
<dbReference type="Gene3D" id="2.60.40.1180">
    <property type="entry name" value="Golgi alpha-mannosidase II"/>
    <property type="match status" value="1"/>
</dbReference>
<dbReference type="InterPro" id="IPR017853">
    <property type="entry name" value="GH"/>
</dbReference>
<comment type="caution">
    <text evidence="5">The sequence shown here is derived from an EMBL/GenBank/DDBJ whole genome shotgun (WGS) entry which is preliminary data.</text>
</comment>
<dbReference type="SMART" id="SM00642">
    <property type="entry name" value="Aamy"/>
    <property type="match status" value="1"/>
</dbReference>
<gene>
    <name evidence="5" type="ORF">FH607_002600</name>
</gene>
<dbReference type="InterPro" id="IPR048650">
    <property type="entry name" value="ISOA1-3-like_C"/>
</dbReference>
<feature type="compositionally biased region" description="Low complexity" evidence="3">
    <location>
        <begin position="31"/>
        <end position="46"/>
    </location>
</feature>
<dbReference type="CDD" id="cd11326">
    <property type="entry name" value="AmyAc_Glg_debranch"/>
    <property type="match status" value="1"/>
</dbReference>
<dbReference type="Pfam" id="PF02922">
    <property type="entry name" value="CBM_48"/>
    <property type="match status" value="1"/>
</dbReference>
<proteinExistence type="inferred from homology"/>
<dbReference type="InterPro" id="IPR013780">
    <property type="entry name" value="Glyco_hydro_b"/>
</dbReference>
<feature type="compositionally biased region" description="Low complexity" evidence="3">
    <location>
        <begin position="96"/>
        <end position="107"/>
    </location>
</feature>
<dbReference type="Proteomes" id="UP000314251">
    <property type="component" value="Unassembled WGS sequence"/>
</dbReference>
<dbReference type="PANTHER" id="PTHR43002">
    <property type="entry name" value="GLYCOGEN DEBRANCHING ENZYME"/>
    <property type="match status" value="1"/>
</dbReference>
<protein>
    <submittedName>
        <fullName evidence="5">Glycogen debranching protein</fullName>
    </submittedName>
</protein>
<dbReference type="GO" id="GO:0019156">
    <property type="term" value="F:isoamylase activity"/>
    <property type="evidence" value="ECO:0007669"/>
    <property type="project" value="UniProtKB-ARBA"/>
</dbReference>
<feature type="compositionally biased region" description="Low complexity" evidence="3">
    <location>
        <begin position="69"/>
        <end position="80"/>
    </location>
</feature>
<dbReference type="SUPFAM" id="SSF81296">
    <property type="entry name" value="E set domains"/>
    <property type="match status" value="1"/>
</dbReference>
<keyword evidence="2" id="KW-0809">Transit peptide</keyword>
<evidence type="ECO:0000259" key="4">
    <source>
        <dbReference type="SMART" id="SM00642"/>
    </source>
</evidence>
<dbReference type="AlphaFoldDB" id="A0A5N6AP33"/>
<keyword evidence="6" id="KW-1185">Reference proteome</keyword>
<sequence>MLSRRGLRPAAGARGTAHPLVRAPARRVVPRRPAAGGARRAAARARGVGRGPGRRRGLGRLRPRGHDGAAAAQRTPAQRAGLAAPDRPGGTRVTGRTSPVAAPRPATPATLPLGATVVPGGVHFAVHAPHAERLSLLLLDPEYGDPLAEVPFPDEGRTGGRWDLTIPGLAAGEADYLLVGPEGEPLLDPHARALAGGEEWGSRPRWRCVVTPRGARRRRPPRPARPVEELVVYELHVRGFTRHPSSGVAHPGTFAGLREKVDYLVGLGVTCVELLPVTEFDETDNTYREPGTDRPLANFWGYHPVAWAAPKSAYAARPERAGAVRELRALVDALHAAGIEVILDVVLNHTAEGDHRGPTLSLRGLDEESYYLLDPEGRHRNLTATGNTVHANHPVTRALILDCLRHWVREYDVDGFRFDMAGILTRGADGTPLADPPLPREIAEDPELAGRRLIAEANDATGLDLVGAFPSATAPARRRWSEWNDRYRDAVRRFLTGHDGTARELALRLAGSPDLYGERGAGASINYVTSHDGFTLTDWASYDRPHNEANGEGGTDGIAVNHSWNCGWEGPTERPDVRCRRDRLTHGALTLLAVSTGVPMMTAGDEFGRTQRGNNNAYGQDNEISWVDWTLAERHVQQLEFVRRLWDFRRRHPAVRRALAPSEERPEGWAYAPVSWHGERPHEPDWSPSSRLVVGVFHQEPPEGERDTVLVAVNADTRPRPVTPPPAPPGTHWHLFVDTGHARGPRAHRPGHEPRWPETDGGNDLPALRVAAHSTLVLTAVPIAPNRAPTPLGS</sequence>
<feature type="compositionally biased region" description="Low complexity" evidence="3">
    <location>
        <begin position="8"/>
        <end position="23"/>
    </location>
</feature>
<dbReference type="InterPro" id="IPR004193">
    <property type="entry name" value="Glyco_hydro_13_N"/>
</dbReference>
<dbReference type="SUPFAM" id="SSF51445">
    <property type="entry name" value="(Trans)glycosidases"/>
    <property type="match status" value="1"/>
</dbReference>
<organism evidence="5 6">
    <name type="scientific">Streptomyces mimosae</name>
    <dbReference type="NCBI Taxonomy" id="2586635"/>
    <lineage>
        <taxon>Bacteria</taxon>
        <taxon>Bacillati</taxon>
        <taxon>Actinomycetota</taxon>
        <taxon>Actinomycetes</taxon>
        <taxon>Kitasatosporales</taxon>
        <taxon>Streptomycetaceae</taxon>
        <taxon>Streptomyces</taxon>
    </lineage>
</organism>
<dbReference type="Pfam" id="PF21156">
    <property type="entry name" value="ISOA1-3_C"/>
    <property type="match status" value="1"/>
</dbReference>
<name>A0A5N6AP33_9ACTN</name>
<dbReference type="OrthoDB" id="3236218at2"/>
<dbReference type="EMBL" id="VDLY02000002">
    <property type="protein sequence ID" value="KAB8169650.1"/>
    <property type="molecule type" value="Genomic_DNA"/>
</dbReference>
<evidence type="ECO:0000256" key="3">
    <source>
        <dbReference type="SAM" id="MobiDB-lite"/>
    </source>
</evidence>
<comment type="similarity">
    <text evidence="1">Belongs to the glycosyl hydrolase 13 family.</text>
</comment>
<dbReference type="Gene3D" id="2.60.40.10">
    <property type="entry name" value="Immunoglobulins"/>
    <property type="match status" value="1"/>
</dbReference>